<accession>A0A381U6I6</accession>
<keyword evidence="5" id="KW-1133">Transmembrane helix</keyword>
<keyword evidence="1" id="KW-0349">Heme</keyword>
<name>A0A381U6I6_9ZZZZ</name>
<organism evidence="7">
    <name type="scientific">marine metagenome</name>
    <dbReference type="NCBI Taxonomy" id="408172"/>
    <lineage>
        <taxon>unclassified sequences</taxon>
        <taxon>metagenomes</taxon>
        <taxon>ecological metagenomes</taxon>
    </lineage>
</organism>
<evidence type="ECO:0000256" key="2">
    <source>
        <dbReference type="ARBA" id="ARBA00022723"/>
    </source>
</evidence>
<dbReference type="SUPFAM" id="SSF46626">
    <property type="entry name" value="Cytochrome c"/>
    <property type="match status" value="1"/>
</dbReference>
<dbReference type="InterPro" id="IPR036909">
    <property type="entry name" value="Cyt_c-like_dom_sf"/>
</dbReference>
<reference evidence="7" key="1">
    <citation type="submission" date="2018-05" db="EMBL/GenBank/DDBJ databases">
        <authorList>
            <person name="Lanie J.A."/>
            <person name="Ng W.-L."/>
            <person name="Kazmierczak K.M."/>
            <person name="Andrzejewski T.M."/>
            <person name="Davidsen T.M."/>
            <person name="Wayne K.J."/>
            <person name="Tettelin H."/>
            <person name="Glass J.I."/>
            <person name="Rusch D."/>
            <person name="Podicherti R."/>
            <person name="Tsui H.-C.T."/>
            <person name="Winkler M.E."/>
        </authorList>
    </citation>
    <scope>NUCLEOTIDE SEQUENCE</scope>
</reference>
<proteinExistence type="predicted"/>
<dbReference type="AlphaFoldDB" id="A0A381U6I6"/>
<keyword evidence="2" id="KW-0479">Metal-binding</keyword>
<dbReference type="GO" id="GO:0046872">
    <property type="term" value="F:metal ion binding"/>
    <property type="evidence" value="ECO:0007669"/>
    <property type="project" value="UniProtKB-KW"/>
</dbReference>
<evidence type="ECO:0000256" key="1">
    <source>
        <dbReference type="ARBA" id="ARBA00022617"/>
    </source>
</evidence>
<dbReference type="EMBL" id="UINC01005839">
    <property type="protein sequence ID" value="SVA23862.1"/>
    <property type="molecule type" value="Genomic_DNA"/>
</dbReference>
<keyword evidence="3" id="KW-0408">Iron</keyword>
<dbReference type="Pfam" id="PF00034">
    <property type="entry name" value="Cytochrom_C"/>
    <property type="match status" value="1"/>
</dbReference>
<dbReference type="InterPro" id="IPR009056">
    <property type="entry name" value="Cyt_c-like_dom"/>
</dbReference>
<dbReference type="GO" id="GO:0020037">
    <property type="term" value="F:heme binding"/>
    <property type="evidence" value="ECO:0007669"/>
    <property type="project" value="InterPro"/>
</dbReference>
<keyword evidence="5" id="KW-0472">Membrane</keyword>
<sequence length="170" mass="18074">MIRRGWNTAKDDIVTGNRIYLMMLVSVLTLFVLAACTEKQIPTQVPPAFHPTPADAVQRSERTDTTANKAETAASTPTGDAMAGEQLFSANGCTACHSTGENTIIGPGLSGVYVRAGERTALDADGYIEQSIREPGAFVVDGFTAGLMPTFDELSASEITDLIAYLKTLN</sequence>
<evidence type="ECO:0000256" key="4">
    <source>
        <dbReference type="SAM" id="MobiDB-lite"/>
    </source>
</evidence>
<evidence type="ECO:0000256" key="3">
    <source>
        <dbReference type="ARBA" id="ARBA00023004"/>
    </source>
</evidence>
<evidence type="ECO:0000256" key="5">
    <source>
        <dbReference type="SAM" id="Phobius"/>
    </source>
</evidence>
<dbReference type="GO" id="GO:0009055">
    <property type="term" value="F:electron transfer activity"/>
    <property type="evidence" value="ECO:0007669"/>
    <property type="project" value="InterPro"/>
</dbReference>
<feature type="compositionally biased region" description="Polar residues" evidence="4">
    <location>
        <begin position="65"/>
        <end position="78"/>
    </location>
</feature>
<feature type="domain" description="Cytochrome c" evidence="6">
    <location>
        <begin position="79"/>
        <end position="170"/>
    </location>
</feature>
<keyword evidence="5" id="KW-0812">Transmembrane</keyword>
<protein>
    <recommendedName>
        <fullName evidence="6">Cytochrome c domain-containing protein</fullName>
    </recommendedName>
</protein>
<evidence type="ECO:0000313" key="7">
    <source>
        <dbReference type="EMBL" id="SVA23862.1"/>
    </source>
</evidence>
<feature type="transmembrane region" description="Helical" evidence="5">
    <location>
        <begin position="19"/>
        <end position="36"/>
    </location>
</feature>
<evidence type="ECO:0000259" key="6">
    <source>
        <dbReference type="PROSITE" id="PS51007"/>
    </source>
</evidence>
<feature type="region of interest" description="Disordered" evidence="4">
    <location>
        <begin position="45"/>
        <end position="78"/>
    </location>
</feature>
<gene>
    <name evidence="7" type="ORF">METZ01_LOCUS76716</name>
</gene>
<dbReference type="PROSITE" id="PS51007">
    <property type="entry name" value="CYTC"/>
    <property type="match status" value="1"/>
</dbReference>
<dbReference type="Gene3D" id="1.10.760.10">
    <property type="entry name" value="Cytochrome c-like domain"/>
    <property type="match status" value="1"/>
</dbReference>